<dbReference type="UniPathway" id="UPA00070">
    <property type="reaction ID" value="UER00120"/>
</dbReference>
<dbReference type="GO" id="GO:0006207">
    <property type="term" value="P:'de novo' pyrimidine nucleobase biosynthetic process"/>
    <property type="evidence" value="ECO:0007669"/>
    <property type="project" value="InterPro"/>
</dbReference>
<evidence type="ECO:0000256" key="7">
    <source>
        <dbReference type="ARBA" id="ARBA00033428"/>
    </source>
</evidence>
<dbReference type="InterPro" id="IPR001754">
    <property type="entry name" value="OMPdeCOase_dom"/>
</dbReference>
<dbReference type="SMART" id="SM00934">
    <property type="entry name" value="OMPdecase"/>
    <property type="match status" value="1"/>
</dbReference>
<dbReference type="InterPro" id="IPR014732">
    <property type="entry name" value="OMPdecase"/>
</dbReference>
<feature type="domain" description="Orotidine 5'-phosphate decarboxylase" evidence="8">
    <location>
        <begin position="1"/>
        <end position="195"/>
    </location>
</feature>
<gene>
    <name evidence="9" type="ORF">S03H2_17019</name>
</gene>
<dbReference type="AlphaFoldDB" id="X1GIR9"/>
<accession>X1GIR9</accession>
<name>X1GIR9_9ZZZZ</name>
<keyword evidence="6" id="KW-0456">Lyase</keyword>
<dbReference type="Gene3D" id="3.20.20.70">
    <property type="entry name" value="Aldolase class I"/>
    <property type="match status" value="1"/>
</dbReference>
<evidence type="ECO:0000256" key="6">
    <source>
        <dbReference type="ARBA" id="ARBA00023239"/>
    </source>
</evidence>
<evidence type="ECO:0000256" key="3">
    <source>
        <dbReference type="ARBA" id="ARBA00021923"/>
    </source>
</evidence>
<dbReference type="GO" id="GO:0044205">
    <property type="term" value="P:'de novo' UMP biosynthetic process"/>
    <property type="evidence" value="ECO:0007669"/>
    <property type="project" value="UniProtKB-UniPathway"/>
</dbReference>
<comment type="pathway">
    <text evidence="1">Pyrimidine metabolism; UMP biosynthesis via de novo pathway; UMP from orotate: step 2/2.</text>
</comment>
<evidence type="ECO:0000256" key="5">
    <source>
        <dbReference type="ARBA" id="ARBA00022975"/>
    </source>
</evidence>
<feature type="non-terminal residue" evidence="9">
    <location>
        <position position="1"/>
    </location>
</feature>
<evidence type="ECO:0000259" key="8">
    <source>
        <dbReference type="SMART" id="SM00934"/>
    </source>
</evidence>
<dbReference type="Pfam" id="PF00215">
    <property type="entry name" value="OMPdecase"/>
    <property type="match status" value="1"/>
</dbReference>
<comment type="caution">
    <text evidence="9">The sequence shown here is derived from an EMBL/GenBank/DDBJ whole genome shotgun (WGS) entry which is preliminary data.</text>
</comment>
<dbReference type="GO" id="GO:0004590">
    <property type="term" value="F:orotidine-5'-phosphate decarboxylase activity"/>
    <property type="evidence" value="ECO:0007669"/>
    <property type="project" value="UniProtKB-EC"/>
</dbReference>
<evidence type="ECO:0000256" key="4">
    <source>
        <dbReference type="ARBA" id="ARBA00022793"/>
    </source>
</evidence>
<dbReference type="SUPFAM" id="SSF51366">
    <property type="entry name" value="Ribulose-phoshate binding barrel"/>
    <property type="match status" value="1"/>
</dbReference>
<proteinExistence type="predicted"/>
<keyword evidence="5" id="KW-0665">Pyrimidine biosynthesis</keyword>
<dbReference type="InterPro" id="IPR011060">
    <property type="entry name" value="RibuloseP-bd_barrel"/>
</dbReference>
<dbReference type="EMBL" id="BARU01008749">
    <property type="protein sequence ID" value="GAH44750.1"/>
    <property type="molecule type" value="Genomic_DNA"/>
</dbReference>
<evidence type="ECO:0000313" key="9">
    <source>
        <dbReference type="EMBL" id="GAH44750.1"/>
    </source>
</evidence>
<dbReference type="NCBIfam" id="TIGR01740">
    <property type="entry name" value="pyrF"/>
    <property type="match status" value="1"/>
</dbReference>
<dbReference type="PROSITE" id="PS00156">
    <property type="entry name" value="OMPDECASE"/>
    <property type="match status" value="1"/>
</dbReference>
<dbReference type="PANTHER" id="PTHR32119:SF2">
    <property type="entry name" value="OROTIDINE 5'-PHOSPHATE DECARBOXYLASE"/>
    <property type="match status" value="1"/>
</dbReference>
<protein>
    <recommendedName>
        <fullName evidence="3">Orotidine 5'-phosphate decarboxylase</fullName>
        <ecNumber evidence="2">4.1.1.23</ecNumber>
    </recommendedName>
    <alternativeName>
        <fullName evidence="7">OMP decarboxylase</fullName>
    </alternativeName>
</protein>
<dbReference type="NCBIfam" id="NF001273">
    <property type="entry name" value="PRK00230.1"/>
    <property type="match status" value="1"/>
</dbReference>
<keyword evidence="4" id="KW-0210">Decarboxylase</keyword>
<evidence type="ECO:0000256" key="1">
    <source>
        <dbReference type="ARBA" id="ARBA00004861"/>
    </source>
</evidence>
<dbReference type="PANTHER" id="PTHR32119">
    <property type="entry name" value="OROTIDINE 5'-PHOSPHATE DECARBOXYLASE"/>
    <property type="match status" value="1"/>
</dbReference>
<reference evidence="9" key="1">
    <citation type="journal article" date="2014" name="Front. Microbiol.">
        <title>High frequency of phylogenetically diverse reductive dehalogenase-homologous genes in deep subseafloor sedimentary metagenomes.</title>
        <authorList>
            <person name="Kawai M."/>
            <person name="Futagami T."/>
            <person name="Toyoda A."/>
            <person name="Takaki Y."/>
            <person name="Nishi S."/>
            <person name="Hori S."/>
            <person name="Arai W."/>
            <person name="Tsubouchi T."/>
            <person name="Morono Y."/>
            <person name="Uchiyama I."/>
            <person name="Ito T."/>
            <person name="Fujiyama A."/>
            <person name="Inagaki F."/>
            <person name="Takami H."/>
        </authorList>
    </citation>
    <scope>NUCLEOTIDE SEQUENCE</scope>
    <source>
        <strain evidence="9">Expedition CK06-06</strain>
    </source>
</reference>
<dbReference type="InterPro" id="IPR018089">
    <property type="entry name" value="OMPdecase_AS"/>
</dbReference>
<evidence type="ECO:0000256" key="2">
    <source>
        <dbReference type="ARBA" id="ARBA00012321"/>
    </source>
</evidence>
<dbReference type="GO" id="GO:0005829">
    <property type="term" value="C:cytosol"/>
    <property type="evidence" value="ECO:0007669"/>
    <property type="project" value="TreeGrafter"/>
</dbReference>
<sequence>TWFGLDLVKLLKDAGSKVMLDLKYHDIPNTVARACEGAVQMEVDFITVHTSGGFSMLEEAAKATFIASELKKIDKPKLLGITVLTSIDEAYFKDLFGDLKRSLDEQVIFLAQLARSAGMDGVVASPKEIKLIRKECGKDLLIVTPGIRPRGETIGGNDQARTMSPKDAIIAGVDYMVIGRPIVKAAQPRQAAESIIKEIEDGLREIA</sequence>
<dbReference type="InterPro" id="IPR013785">
    <property type="entry name" value="Aldolase_TIM"/>
</dbReference>
<dbReference type="CDD" id="cd04725">
    <property type="entry name" value="OMP_decarboxylase_like"/>
    <property type="match status" value="1"/>
</dbReference>
<organism evidence="9">
    <name type="scientific">marine sediment metagenome</name>
    <dbReference type="NCBI Taxonomy" id="412755"/>
    <lineage>
        <taxon>unclassified sequences</taxon>
        <taxon>metagenomes</taxon>
        <taxon>ecological metagenomes</taxon>
    </lineage>
</organism>
<dbReference type="EC" id="4.1.1.23" evidence="2"/>